<evidence type="ECO:0000313" key="1">
    <source>
        <dbReference type="EMBL" id="SDP88554.1"/>
    </source>
</evidence>
<evidence type="ECO:0000313" key="2">
    <source>
        <dbReference type="Proteomes" id="UP000199497"/>
    </source>
</evidence>
<dbReference type="Pfam" id="PF03752">
    <property type="entry name" value="ALF"/>
    <property type="match status" value="2"/>
</dbReference>
<dbReference type="AlphaFoldDB" id="A0A1H0WCX4"/>
<organism evidence="1 2">
    <name type="scientific">Actinopolyspora xinjiangensis</name>
    <dbReference type="NCBI Taxonomy" id="405564"/>
    <lineage>
        <taxon>Bacteria</taxon>
        <taxon>Bacillati</taxon>
        <taxon>Actinomycetota</taxon>
        <taxon>Actinomycetes</taxon>
        <taxon>Actinopolysporales</taxon>
        <taxon>Actinopolysporaceae</taxon>
        <taxon>Actinopolyspora</taxon>
    </lineage>
</organism>
<dbReference type="RefSeq" id="WP_170837549.1">
    <property type="nucleotide sequence ID" value="NZ_FNJR01000011.1"/>
</dbReference>
<keyword evidence="2" id="KW-1185">Reference proteome</keyword>
<protein>
    <submittedName>
        <fullName evidence="1">Uncharacterized protein</fullName>
    </submittedName>
</protein>
<name>A0A1H0WCX4_9ACTN</name>
<proteinExistence type="predicted"/>
<dbReference type="InterPro" id="IPR005506">
    <property type="entry name" value="DUF312_ALF"/>
</dbReference>
<dbReference type="EMBL" id="FNJR01000011">
    <property type="protein sequence ID" value="SDP88554.1"/>
    <property type="molecule type" value="Genomic_DNA"/>
</dbReference>
<sequence>MVGSASIATAETAEVTPADHQQVLELWRNGGPDTKDDAAATLTGTDADIREFLNTGKDIAAENDLCINVLRMMSSGGRGMKLAGNDALEDGSVAALEQFVQEGWKSPTRTTCGCVWCRSWPQAGRAYKKRPTPR</sequence>
<accession>A0A1H0WCX4</accession>
<gene>
    <name evidence="1" type="ORF">SAMN04487905_111210</name>
</gene>
<reference evidence="2" key="1">
    <citation type="submission" date="2016-10" db="EMBL/GenBank/DDBJ databases">
        <authorList>
            <person name="Varghese N."/>
            <person name="Submissions S."/>
        </authorList>
    </citation>
    <scope>NUCLEOTIDE SEQUENCE [LARGE SCALE GENOMIC DNA]</scope>
    <source>
        <strain evidence="2">DSM 46732</strain>
    </source>
</reference>
<dbReference type="Proteomes" id="UP000199497">
    <property type="component" value="Unassembled WGS sequence"/>
</dbReference>